<evidence type="ECO:0000256" key="3">
    <source>
        <dbReference type="ARBA" id="ARBA00005582"/>
    </source>
</evidence>
<dbReference type="AlphaFoldDB" id="A0A8S1C5I3"/>
<comment type="cofactor">
    <cofactor evidence="2">
        <name>Mg(2+)</name>
        <dbReference type="ChEBI" id="CHEBI:18420"/>
    </cofactor>
</comment>
<dbReference type="InterPro" id="IPR015797">
    <property type="entry name" value="NUDIX_hydrolase-like_dom_sf"/>
</dbReference>
<proteinExistence type="inferred from homology"/>
<evidence type="ECO:0000313" key="9">
    <source>
        <dbReference type="EMBL" id="CAB3362427.1"/>
    </source>
</evidence>
<evidence type="ECO:0000256" key="6">
    <source>
        <dbReference type="ARBA" id="ARBA00022842"/>
    </source>
</evidence>
<evidence type="ECO:0000259" key="8">
    <source>
        <dbReference type="PROSITE" id="PS51462"/>
    </source>
</evidence>
<comment type="caution">
    <text evidence="9">The sequence shown here is derived from an EMBL/GenBank/DDBJ whole genome shotgun (WGS) entry which is preliminary data.</text>
</comment>
<feature type="domain" description="Nudix hydrolase" evidence="8">
    <location>
        <begin position="4"/>
        <end position="241"/>
    </location>
</feature>
<reference evidence="9 10" key="1">
    <citation type="submission" date="2020-04" db="EMBL/GenBank/DDBJ databases">
        <authorList>
            <person name="Alioto T."/>
            <person name="Alioto T."/>
            <person name="Gomez Garrido J."/>
        </authorList>
    </citation>
    <scope>NUCLEOTIDE SEQUENCE [LARGE SCALE GENOMIC DNA]</scope>
</reference>
<keyword evidence="4" id="KW-0479">Metal-binding</keyword>
<accession>A0A8S1C5I3</accession>
<dbReference type="GO" id="GO:0046872">
    <property type="term" value="F:metal ion binding"/>
    <property type="evidence" value="ECO:0007669"/>
    <property type="project" value="UniProtKB-KW"/>
</dbReference>
<dbReference type="EMBL" id="CADEPI010000009">
    <property type="protein sequence ID" value="CAB3362427.1"/>
    <property type="molecule type" value="Genomic_DNA"/>
</dbReference>
<evidence type="ECO:0000256" key="1">
    <source>
        <dbReference type="ARBA" id="ARBA00001936"/>
    </source>
</evidence>
<dbReference type="SUPFAM" id="SSF55811">
    <property type="entry name" value="Nudix"/>
    <property type="match status" value="1"/>
</dbReference>
<dbReference type="OrthoDB" id="1695362at2759"/>
<protein>
    <recommendedName>
        <fullName evidence="8">Nudix hydrolase domain-containing protein</fullName>
    </recommendedName>
</protein>
<organism evidence="9 10">
    <name type="scientific">Cloeon dipterum</name>
    <dbReference type="NCBI Taxonomy" id="197152"/>
    <lineage>
        <taxon>Eukaryota</taxon>
        <taxon>Metazoa</taxon>
        <taxon>Ecdysozoa</taxon>
        <taxon>Arthropoda</taxon>
        <taxon>Hexapoda</taxon>
        <taxon>Insecta</taxon>
        <taxon>Pterygota</taxon>
        <taxon>Palaeoptera</taxon>
        <taxon>Ephemeroptera</taxon>
        <taxon>Pisciforma</taxon>
        <taxon>Baetidae</taxon>
        <taxon>Cloeon</taxon>
    </lineage>
</organism>
<keyword evidence="5" id="KW-0378">Hydrolase</keyword>
<comment type="similarity">
    <text evidence="3">Belongs to the Nudix hydrolase family.</text>
</comment>
<dbReference type="GO" id="GO:0016818">
    <property type="term" value="F:hydrolase activity, acting on acid anhydrides, in phosphorus-containing anhydrides"/>
    <property type="evidence" value="ECO:0007669"/>
    <property type="project" value="InterPro"/>
</dbReference>
<keyword evidence="7" id="KW-0464">Manganese</keyword>
<comment type="cofactor">
    <cofactor evidence="1">
        <name>Mn(2+)</name>
        <dbReference type="ChEBI" id="CHEBI:29035"/>
    </cofactor>
</comment>
<dbReference type="InterPro" id="IPR000086">
    <property type="entry name" value="NUDIX_hydrolase_dom"/>
</dbReference>
<gene>
    <name evidence="9" type="ORF">CLODIP_2_CD14372</name>
</gene>
<dbReference type="PANTHER" id="PTHR12318">
    <property type="entry name" value="TESTOSTERONE-REGULATED PROTEIN RP2"/>
    <property type="match status" value="1"/>
</dbReference>
<dbReference type="CDD" id="cd18870">
    <property type="entry name" value="NUDIX_AcylCoAdiphos_Nudt19"/>
    <property type="match status" value="1"/>
</dbReference>
<dbReference type="GO" id="GO:0005739">
    <property type="term" value="C:mitochondrion"/>
    <property type="evidence" value="ECO:0007669"/>
    <property type="project" value="TreeGrafter"/>
</dbReference>
<dbReference type="Proteomes" id="UP000494165">
    <property type="component" value="Unassembled WGS sequence"/>
</dbReference>
<name>A0A8S1C5I3_9INSE</name>
<sequence length="288" mass="32946">MIRRWRDASSVIIAARRNFPNFQKQQSAPTDYVVLTAQRSSKSSFLPDGHVFPGGVIEPQNDSSEQWSDLLQKLQFRNLNLHLNDKTSGALNIYKTPKEEQLPRNISLRIAAIRETFEECGILLCRLPTEDKVSKFGHNLILSETEVAKFNSDSSSNKFYELCAQLKCFPDVWSLIEARNWLTPAFFKKRFDTVFFICCLDQTPPVQIDRGEISDFMWGTPQEYLALHKAGKMNLPPPQLYEFNDFTQFDSLQALADAAHNRHFCSDSCFLPVRFLLKDGAVIIMPGL</sequence>
<keyword evidence="6" id="KW-0460">Magnesium</keyword>
<dbReference type="PANTHER" id="PTHR12318:SF0">
    <property type="entry name" value="ACYL-COENZYME A DIPHOSPHATASE NUDT19"/>
    <property type="match status" value="1"/>
</dbReference>
<evidence type="ECO:0000256" key="5">
    <source>
        <dbReference type="ARBA" id="ARBA00022801"/>
    </source>
</evidence>
<evidence type="ECO:0000256" key="2">
    <source>
        <dbReference type="ARBA" id="ARBA00001946"/>
    </source>
</evidence>
<evidence type="ECO:0000313" key="10">
    <source>
        <dbReference type="Proteomes" id="UP000494165"/>
    </source>
</evidence>
<dbReference type="InterPro" id="IPR039121">
    <property type="entry name" value="NUDT19"/>
</dbReference>
<dbReference type="PROSITE" id="PS51462">
    <property type="entry name" value="NUDIX"/>
    <property type="match status" value="1"/>
</dbReference>
<dbReference type="Gene3D" id="3.90.79.10">
    <property type="entry name" value="Nucleoside Triphosphate Pyrophosphohydrolase"/>
    <property type="match status" value="1"/>
</dbReference>
<keyword evidence="10" id="KW-1185">Reference proteome</keyword>
<evidence type="ECO:0000256" key="7">
    <source>
        <dbReference type="ARBA" id="ARBA00023211"/>
    </source>
</evidence>
<evidence type="ECO:0000256" key="4">
    <source>
        <dbReference type="ARBA" id="ARBA00022723"/>
    </source>
</evidence>